<dbReference type="InterPro" id="IPR015856">
    <property type="entry name" value="ABC_transpr_CbiO/EcfA_su"/>
</dbReference>
<dbReference type="PANTHER" id="PTHR43553">
    <property type="entry name" value="HEAVY METAL TRANSPORTER"/>
    <property type="match status" value="1"/>
</dbReference>
<dbReference type="RefSeq" id="WP_334658135.1">
    <property type="nucleotide sequence ID" value="NZ_JARULZ010000001.1"/>
</dbReference>
<name>A0ABU8AI13_9ACTN</name>
<evidence type="ECO:0000256" key="2">
    <source>
        <dbReference type="ARBA" id="ARBA00022448"/>
    </source>
</evidence>
<evidence type="ECO:0000256" key="5">
    <source>
        <dbReference type="SAM" id="MobiDB-lite"/>
    </source>
</evidence>
<dbReference type="PROSITE" id="PS50893">
    <property type="entry name" value="ABC_TRANSPORTER_2"/>
    <property type="match status" value="2"/>
</dbReference>
<feature type="domain" description="ABC transporter" evidence="6">
    <location>
        <begin position="2"/>
        <end position="243"/>
    </location>
</feature>
<comment type="caution">
    <text evidence="7">The sequence shown here is derived from an EMBL/GenBank/DDBJ whole genome shotgun (WGS) entry which is preliminary data.</text>
</comment>
<dbReference type="InterPro" id="IPR027417">
    <property type="entry name" value="P-loop_NTPase"/>
</dbReference>
<dbReference type="Pfam" id="PF00005">
    <property type="entry name" value="ABC_tran"/>
    <property type="match status" value="2"/>
</dbReference>
<proteinExistence type="inferred from homology"/>
<protein>
    <submittedName>
        <fullName evidence="7">ATP-binding cassette domain-containing protein</fullName>
    </submittedName>
</protein>
<dbReference type="Gene3D" id="3.40.50.300">
    <property type="entry name" value="P-loop containing nucleotide triphosphate hydrolases"/>
    <property type="match status" value="2"/>
</dbReference>
<keyword evidence="4 7" id="KW-0067">ATP-binding</keyword>
<dbReference type="InterPro" id="IPR050095">
    <property type="entry name" value="ECF_ABC_transporter_ATP-bd"/>
</dbReference>
<sequence length="647" mass="68082">MIRFEDVSVTYDGAAEPTVRGVDFEVPEGELVLLVGPSGVGKSTVLGAVSGLVPHFTGGTLRGRVTVAGRDTRTHKPRELADVVGTVGQDPLSHFVTDTVEDELAYGMESLGLAPEVMRRRVEETLDLLGLAGLRDRPLATLSGGQQQRVAIGSVLTPHPRVLVLDEPTSALDPAAAEEVLAVLQRLVHDLGTTVLMAEHRLERVIQYADRVALLPAPGAPPVLGTPAEVMAVSPVAPPVVELGRLAGWSPLPLTVRDARRRAGPLRDRLAAHTPDAPRTLERRGDLREGLRGDLREGPRSTGTPRPAEAPAPPPARPSPWFSPRFSSRFSLRSLSLLRRRLDRRPTPPTASPPAEPAVLAALDVHRGHVHALTHVDLTVTPGETIALMGRNGAGKSTLLAALVGLVEPAAGSVRVGGLVPHRTAPGDLVRRVGLVPQEPRDLLYTDTVAAECAAADRDAGAEPGTCRGLVSELLPGVGDGTHPRDLSEGQRLALALAVVLTARPPLLLLDEPTRGLDYAAKSRLVTTLRTLAAAGHAIVLATHDVELAAELAHRVVILADGEIVADGPTPEVVVGSPSFAPQVTKILAPQRWLTTAQVRGALRAADPDPGPDPDPDPAREVRQAVAAPETLAAPGAPSPPHPEEQP</sequence>
<evidence type="ECO:0000313" key="8">
    <source>
        <dbReference type="Proteomes" id="UP001310290"/>
    </source>
</evidence>
<feature type="domain" description="ABC transporter" evidence="6">
    <location>
        <begin position="332"/>
        <end position="586"/>
    </location>
</feature>
<evidence type="ECO:0000256" key="4">
    <source>
        <dbReference type="ARBA" id="ARBA00022840"/>
    </source>
</evidence>
<feature type="region of interest" description="Disordered" evidence="5">
    <location>
        <begin position="602"/>
        <end position="647"/>
    </location>
</feature>
<keyword evidence="8" id="KW-1185">Reference proteome</keyword>
<feature type="region of interest" description="Disordered" evidence="5">
    <location>
        <begin position="265"/>
        <end position="323"/>
    </location>
</feature>
<reference evidence="7" key="1">
    <citation type="submission" date="2023-04" db="EMBL/GenBank/DDBJ databases">
        <title>Genomic diversity of scab-causing Streptomyces spp. in the province of Quebec, Canada.</title>
        <authorList>
            <person name="Biessy A."/>
            <person name="Cadieux M."/>
            <person name="Ciotola M."/>
            <person name="Filion M."/>
        </authorList>
    </citation>
    <scope>NUCLEOTIDE SEQUENCE</scope>
    <source>
        <strain evidence="7">B21-115</strain>
    </source>
</reference>
<dbReference type="SMART" id="SM00382">
    <property type="entry name" value="AAA"/>
    <property type="match status" value="2"/>
</dbReference>
<evidence type="ECO:0000313" key="7">
    <source>
        <dbReference type="EMBL" id="MEH0633323.1"/>
    </source>
</evidence>
<keyword evidence="2" id="KW-0813">Transport</keyword>
<dbReference type="GO" id="GO:0005524">
    <property type="term" value="F:ATP binding"/>
    <property type="evidence" value="ECO:0007669"/>
    <property type="project" value="UniProtKB-KW"/>
</dbReference>
<dbReference type="SUPFAM" id="SSF52540">
    <property type="entry name" value="P-loop containing nucleoside triphosphate hydrolases"/>
    <property type="match status" value="2"/>
</dbReference>
<dbReference type="CDD" id="cd03225">
    <property type="entry name" value="ABC_cobalt_CbiO_domain1"/>
    <property type="match status" value="1"/>
</dbReference>
<dbReference type="InterPro" id="IPR003439">
    <property type="entry name" value="ABC_transporter-like_ATP-bd"/>
</dbReference>
<feature type="compositionally biased region" description="Basic and acidic residues" evidence="5">
    <location>
        <begin position="279"/>
        <end position="299"/>
    </location>
</feature>
<dbReference type="Proteomes" id="UP001310290">
    <property type="component" value="Unassembled WGS sequence"/>
</dbReference>
<evidence type="ECO:0000259" key="6">
    <source>
        <dbReference type="PROSITE" id="PS50893"/>
    </source>
</evidence>
<dbReference type="EMBL" id="JARULZ010000001">
    <property type="protein sequence ID" value="MEH0633323.1"/>
    <property type="molecule type" value="Genomic_DNA"/>
</dbReference>
<accession>A0ABU8AI13</accession>
<dbReference type="InterPro" id="IPR003593">
    <property type="entry name" value="AAA+_ATPase"/>
</dbReference>
<dbReference type="PROSITE" id="PS00211">
    <property type="entry name" value="ABC_TRANSPORTER_1"/>
    <property type="match status" value="1"/>
</dbReference>
<evidence type="ECO:0000256" key="1">
    <source>
        <dbReference type="ARBA" id="ARBA00005417"/>
    </source>
</evidence>
<dbReference type="InterPro" id="IPR017871">
    <property type="entry name" value="ABC_transporter-like_CS"/>
</dbReference>
<organism evidence="7 8">
    <name type="scientific">Streptomyces bottropensis</name>
    <dbReference type="NCBI Taxonomy" id="42235"/>
    <lineage>
        <taxon>Bacteria</taxon>
        <taxon>Bacillati</taxon>
        <taxon>Actinomycetota</taxon>
        <taxon>Actinomycetes</taxon>
        <taxon>Kitasatosporales</taxon>
        <taxon>Streptomycetaceae</taxon>
        <taxon>Streptomyces</taxon>
    </lineage>
</organism>
<keyword evidence="3" id="KW-0547">Nucleotide-binding</keyword>
<comment type="similarity">
    <text evidence="1">Belongs to the ABC transporter superfamily.</text>
</comment>
<gene>
    <name evidence="7" type="ORF">QBA35_08055</name>
</gene>
<evidence type="ECO:0000256" key="3">
    <source>
        <dbReference type="ARBA" id="ARBA00022741"/>
    </source>
</evidence>
<feature type="compositionally biased region" description="Pro residues" evidence="5">
    <location>
        <begin position="308"/>
        <end position="318"/>
    </location>
</feature>